<name>A0ABP9C691_9PSEU</name>
<organism evidence="1 2">
    <name type="scientific">Actinomycetospora chlora</name>
    <dbReference type="NCBI Taxonomy" id="663608"/>
    <lineage>
        <taxon>Bacteria</taxon>
        <taxon>Bacillati</taxon>
        <taxon>Actinomycetota</taxon>
        <taxon>Actinomycetes</taxon>
        <taxon>Pseudonocardiales</taxon>
        <taxon>Pseudonocardiaceae</taxon>
        <taxon>Actinomycetospora</taxon>
    </lineage>
</organism>
<evidence type="ECO:0000313" key="2">
    <source>
        <dbReference type="Proteomes" id="UP001500928"/>
    </source>
</evidence>
<protein>
    <submittedName>
        <fullName evidence="1">Uncharacterized protein</fullName>
    </submittedName>
</protein>
<gene>
    <name evidence="1" type="ORF">GCM10023200_46840</name>
</gene>
<sequence length="65" mass="7332">MVGMDEVDPADLKRLRSRTWGEDAPADCRHRSVALGEDELPRCEQCGAVLSPDALRRAGWKPERR</sequence>
<accession>A0ABP9C691</accession>
<reference evidence="2" key="1">
    <citation type="journal article" date="2019" name="Int. J. Syst. Evol. Microbiol.">
        <title>The Global Catalogue of Microorganisms (GCM) 10K type strain sequencing project: providing services to taxonomists for standard genome sequencing and annotation.</title>
        <authorList>
            <consortium name="The Broad Institute Genomics Platform"/>
            <consortium name="The Broad Institute Genome Sequencing Center for Infectious Disease"/>
            <person name="Wu L."/>
            <person name="Ma J."/>
        </authorList>
    </citation>
    <scope>NUCLEOTIDE SEQUENCE [LARGE SCALE GENOMIC DNA]</scope>
    <source>
        <strain evidence="2">JCM 17979</strain>
    </source>
</reference>
<keyword evidence="2" id="KW-1185">Reference proteome</keyword>
<evidence type="ECO:0000313" key="1">
    <source>
        <dbReference type="EMBL" id="GAA4804176.1"/>
    </source>
</evidence>
<dbReference type="Proteomes" id="UP001500928">
    <property type="component" value="Unassembled WGS sequence"/>
</dbReference>
<proteinExistence type="predicted"/>
<comment type="caution">
    <text evidence="1">The sequence shown here is derived from an EMBL/GenBank/DDBJ whole genome shotgun (WGS) entry which is preliminary data.</text>
</comment>
<dbReference type="EMBL" id="BAABHO010000047">
    <property type="protein sequence ID" value="GAA4804176.1"/>
    <property type="molecule type" value="Genomic_DNA"/>
</dbReference>